<sequence length="63" mass="6662">MKSGINFRLKKVAALLTALVSPVLFAGDALPTFTISFFNGACPEGWNNTSLSSANGRFLIPST</sequence>
<dbReference type="EMBL" id="JOKH01000002">
    <property type="protein sequence ID" value="KEQ17932.1"/>
    <property type="molecule type" value="Genomic_DNA"/>
</dbReference>
<gene>
    <name evidence="2" type="ORF">GZ78_09930</name>
</gene>
<name>A0A081NHK9_9GAMM</name>
<dbReference type="AlphaFoldDB" id="A0A081NHK9"/>
<evidence type="ECO:0000313" key="2">
    <source>
        <dbReference type="EMBL" id="KEQ17932.1"/>
    </source>
</evidence>
<proteinExistence type="predicted"/>
<evidence type="ECO:0000256" key="1">
    <source>
        <dbReference type="SAM" id="SignalP"/>
    </source>
</evidence>
<feature type="signal peptide" evidence="1">
    <location>
        <begin position="1"/>
        <end position="26"/>
    </location>
</feature>
<feature type="chain" id="PRO_5001760819" evidence="1">
    <location>
        <begin position="27"/>
        <end position="63"/>
    </location>
</feature>
<keyword evidence="1" id="KW-0732">Signal</keyword>
<evidence type="ECO:0000313" key="3">
    <source>
        <dbReference type="Proteomes" id="UP000028073"/>
    </source>
</evidence>
<dbReference type="OrthoDB" id="8448076at2"/>
<reference evidence="2 3" key="1">
    <citation type="submission" date="2014-06" db="EMBL/GenBank/DDBJ databases">
        <title>Whole Genome Sequences of Three Symbiotic Endozoicomonas Bacteria.</title>
        <authorList>
            <person name="Neave M.J."/>
            <person name="Apprill A."/>
            <person name="Voolstra C.R."/>
        </authorList>
    </citation>
    <scope>NUCLEOTIDE SEQUENCE [LARGE SCALE GENOMIC DNA]</scope>
    <source>
        <strain evidence="2 3">DSM 25634</strain>
    </source>
</reference>
<organism evidence="2 3">
    <name type="scientific">Endozoicomonas numazuensis</name>
    <dbReference type="NCBI Taxonomy" id="1137799"/>
    <lineage>
        <taxon>Bacteria</taxon>
        <taxon>Pseudomonadati</taxon>
        <taxon>Pseudomonadota</taxon>
        <taxon>Gammaproteobacteria</taxon>
        <taxon>Oceanospirillales</taxon>
        <taxon>Endozoicomonadaceae</taxon>
        <taxon>Endozoicomonas</taxon>
    </lineage>
</organism>
<accession>A0A081NHK9</accession>
<dbReference type="RefSeq" id="WP_034834894.1">
    <property type="nucleotide sequence ID" value="NZ_JOKH01000002.1"/>
</dbReference>
<comment type="caution">
    <text evidence="2">The sequence shown here is derived from an EMBL/GenBank/DDBJ whole genome shotgun (WGS) entry which is preliminary data.</text>
</comment>
<protein>
    <submittedName>
        <fullName evidence="2">Uncharacterized protein</fullName>
    </submittedName>
</protein>
<dbReference type="Proteomes" id="UP000028073">
    <property type="component" value="Unassembled WGS sequence"/>
</dbReference>
<keyword evidence="3" id="KW-1185">Reference proteome</keyword>